<accession>A0ABQ5J577</accession>
<reference evidence="1" key="2">
    <citation type="submission" date="2022-01" db="EMBL/GenBank/DDBJ databases">
        <authorList>
            <person name="Yamashiro T."/>
            <person name="Shiraishi A."/>
            <person name="Satake H."/>
            <person name="Nakayama K."/>
        </authorList>
    </citation>
    <scope>NUCLEOTIDE SEQUENCE</scope>
</reference>
<protein>
    <recommendedName>
        <fullName evidence="3">Reverse transcriptase domain-containing protein</fullName>
    </recommendedName>
</protein>
<dbReference type="EMBL" id="BQNB010021510">
    <property type="protein sequence ID" value="GJU07150.1"/>
    <property type="molecule type" value="Genomic_DNA"/>
</dbReference>
<evidence type="ECO:0008006" key="3">
    <source>
        <dbReference type="Google" id="ProtNLM"/>
    </source>
</evidence>
<keyword evidence="2" id="KW-1185">Reference proteome</keyword>
<comment type="caution">
    <text evidence="1">The sequence shown here is derived from an EMBL/GenBank/DDBJ whole genome shotgun (WGS) entry which is preliminary data.</text>
</comment>
<name>A0ABQ5J577_9ASTR</name>
<evidence type="ECO:0000313" key="2">
    <source>
        <dbReference type="Proteomes" id="UP001151760"/>
    </source>
</evidence>
<reference evidence="1" key="1">
    <citation type="journal article" date="2022" name="Int. J. Mol. Sci.">
        <title>Draft Genome of Tanacetum Coccineum: Genomic Comparison of Closely Related Tanacetum-Family Plants.</title>
        <authorList>
            <person name="Yamashiro T."/>
            <person name="Shiraishi A."/>
            <person name="Nakayama K."/>
            <person name="Satake H."/>
        </authorList>
    </citation>
    <scope>NUCLEOTIDE SEQUENCE</scope>
</reference>
<proteinExistence type="predicted"/>
<dbReference type="Proteomes" id="UP001151760">
    <property type="component" value="Unassembled WGS sequence"/>
</dbReference>
<gene>
    <name evidence="1" type="ORF">Tco_1123580</name>
</gene>
<evidence type="ECO:0000313" key="1">
    <source>
        <dbReference type="EMBL" id="GJU07150.1"/>
    </source>
</evidence>
<sequence length="108" mass="12443">MDNEPMWAADRVVAPTPGSAITIPKTTNEFAIKGNHLTLVKGNQFDGRIKTDPHKHIHEFLEICNMFKYKDTENEVVRLMMFPLSLTGEEKTWLDELNEGIIKTWDEL</sequence>
<organism evidence="1 2">
    <name type="scientific">Tanacetum coccineum</name>
    <dbReference type="NCBI Taxonomy" id="301880"/>
    <lineage>
        <taxon>Eukaryota</taxon>
        <taxon>Viridiplantae</taxon>
        <taxon>Streptophyta</taxon>
        <taxon>Embryophyta</taxon>
        <taxon>Tracheophyta</taxon>
        <taxon>Spermatophyta</taxon>
        <taxon>Magnoliopsida</taxon>
        <taxon>eudicotyledons</taxon>
        <taxon>Gunneridae</taxon>
        <taxon>Pentapetalae</taxon>
        <taxon>asterids</taxon>
        <taxon>campanulids</taxon>
        <taxon>Asterales</taxon>
        <taxon>Asteraceae</taxon>
        <taxon>Asteroideae</taxon>
        <taxon>Anthemideae</taxon>
        <taxon>Anthemidinae</taxon>
        <taxon>Tanacetum</taxon>
    </lineage>
</organism>